<reference evidence="3 4" key="1">
    <citation type="submission" date="2011-07" db="EMBL/GenBank/DDBJ databases">
        <authorList>
            <person name="Coyne R."/>
            <person name="Brami D."/>
            <person name="Johnson J."/>
            <person name="Hostetler J."/>
            <person name="Hannick L."/>
            <person name="Clark T."/>
            <person name="Cassidy-Hanley D."/>
            <person name="Inman J."/>
        </authorList>
    </citation>
    <scope>NUCLEOTIDE SEQUENCE [LARGE SCALE GENOMIC DNA]</scope>
    <source>
        <strain evidence="3 4">G5</strain>
    </source>
</reference>
<dbReference type="GeneID" id="14909432"/>
<evidence type="ECO:0000313" key="4">
    <source>
        <dbReference type="Proteomes" id="UP000008983"/>
    </source>
</evidence>
<accession>G0QNE8</accession>
<dbReference type="STRING" id="857967.G0QNE8"/>
<dbReference type="Pfam" id="PF00027">
    <property type="entry name" value="cNMP_binding"/>
    <property type="match status" value="1"/>
</dbReference>
<sequence>MLIKLYKINNFVKKLKQKLLIHIQIAKKQYFLDQNKDIQKIERLIHLLSTDTNDRTIEICQQIAKDLQGFSFFDQYQHLDIFLDICQYIYIHQFIKGQYVYKQGDNSDAFYIVLQGSVSIYIDEPTQYKNFIQLKQIYKLTEGESFGEIGLLFDQKRSQSAITTEDSFLIILEKTVFQKFIKDYQNEHLTEKINFLKNQEIFNQLQQSEIAEPASKLQIQEYSSKQIIISDDKQPQYLYFIKQGRVKVYKKILFKINKQTREKIKDYIKDPTIEEIQNNLFEQEQIEIEELGENNSFGEYQLLYNKQYDFKVITVIPSQIYFINAYDMFKVISQQSLENYKKQLKKYPNSNDIRQMYWQKINWITYQQKIIQNTFKKKDFKNINKKQENVKKSGYLSILMPYNVMDIQDGQDFYSPNNFLVPKYGSFEYEDEFLQKNTQYNQKKYV</sequence>
<dbReference type="InParanoid" id="G0QNE8"/>
<dbReference type="OMA" id="GVEPTHM"/>
<dbReference type="PROSITE" id="PS50132">
    <property type="entry name" value="RGS"/>
    <property type="match status" value="1"/>
</dbReference>
<organism evidence="3 4">
    <name type="scientific">Ichthyophthirius multifiliis</name>
    <name type="common">White spot disease agent</name>
    <name type="synonym">Ich</name>
    <dbReference type="NCBI Taxonomy" id="5932"/>
    <lineage>
        <taxon>Eukaryota</taxon>
        <taxon>Sar</taxon>
        <taxon>Alveolata</taxon>
        <taxon>Ciliophora</taxon>
        <taxon>Intramacronucleata</taxon>
        <taxon>Oligohymenophorea</taxon>
        <taxon>Hymenostomatida</taxon>
        <taxon>Ophryoglenina</taxon>
        <taxon>Ichthyophthirius</taxon>
    </lineage>
</organism>
<dbReference type="InterPro" id="IPR018490">
    <property type="entry name" value="cNMP-bd_dom_sf"/>
</dbReference>
<evidence type="ECO:0000259" key="2">
    <source>
        <dbReference type="PROSITE" id="PS50132"/>
    </source>
</evidence>
<dbReference type="Gene3D" id="2.60.120.10">
    <property type="entry name" value="Jelly Rolls"/>
    <property type="match status" value="2"/>
</dbReference>
<dbReference type="eggNOG" id="KOG1113">
    <property type="taxonomic scope" value="Eukaryota"/>
</dbReference>
<dbReference type="CDD" id="cd00038">
    <property type="entry name" value="CAP_ED"/>
    <property type="match status" value="2"/>
</dbReference>
<dbReference type="Proteomes" id="UP000008983">
    <property type="component" value="Unassembled WGS sequence"/>
</dbReference>
<dbReference type="PANTHER" id="PTHR23011:SF28">
    <property type="entry name" value="CYCLIC NUCLEOTIDE-BINDING DOMAIN CONTAINING PROTEIN"/>
    <property type="match status" value="1"/>
</dbReference>
<dbReference type="PROSITE" id="PS50042">
    <property type="entry name" value="CNMP_BINDING_3"/>
    <property type="match status" value="2"/>
</dbReference>
<gene>
    <name evidence="3" type="ORF">IMG5_057730</name>
</gene>
<dbReference type="EMBL" id="GL983483">
    <property type="protein sequence ID" value="EGR33253.1"/>
    <property type="molecule type" value="Genomic_DNA"/>
</dbReference>
<dbReference type="InterPro" id="IPR014710">
    <property type="entry name" value="RmlC-like_jellyroll"/>
</dbReference>
<dbReference type="SMART" id="SM00100">
    <property type="entry name" value="cNMP"/>
    <property type="match status" value="2"/>
</dbReference>
<dbReference type="PRINTS" id="PR00103">
    <property type="entry name" value="CAMPKINASE"/>
</dbReference>
<evidence type="ECO:0000259" key="1">
    <source>
        <dbReference type="PROSITE" id="PS50042"/>
    </source>
</evidence>
<dbReference type="PANTHER" id="PTHR23011">
    <property type="entry name" value="CYCLIC NUCLEOTIDE-BINDING DOMAIN CONTAINING PROTEIN"/>
    <property type="match status" value="1"/>
</dbReference>
<dbReference type="InterPro" id="IPR016137">
    <property type="entry name" value="RGS"/>
</dbReference>
<evidence type="ECO:0008006" key="5">
    <source>
        <dbReference type="Google" id="ProtNLM"/>
    </source>
</evidence>
<dbReference type="AlphaFoldDB" id="G0QNE8"/>
<feature type="domain" description="RGS" evidence="2">
    <location>
        <begin position="174"/>
        <end position="300"/>
    </location>
</feature>
<feature type="domain" description="Cyclic nucleotide-binding" evidence="1">
    <location>
        <begin position="201"/>
        <end position="332"/>
    </location>
</feature>
<feature type="domain" description="Cyclic nucleotide-binding" evidence="1">
    <location>
        <begin position="69"/>
        <end position="198"/>
    </location>
</feature>
<dbReference type="InterPro" id="IPR000595">
    <property type="entry name" value="cNMP-bd_dom"/>
</dbReference>
<dbReference type="SUPFAM" id="SSF51206">
    <property type="entry name" value="cAMP-binding domain-like"/>
    <property type="match status" value="2"/>
</dbReference>
<proteinExistence type="predicted"/>
<protein>
    <recommendedName>
        <fullName evidence="5">Cyclic nucleotide-binding domain protein</fullName>
    </recommendedName>
</protein>
<evidence type="ECO:0000313" key="3">
    <source>
        <dbReference type="EMBL" id="EGR33253.1"/>
    </source>
</evidence>
<keyword evidence="4" id="KW-1185">Reference proteome</keyword>
<dbReference type="RefSeq" id="XP_004037239.1">
    <property type="nucleotide sequence ID" value="XM_004037191.1"/>
</dbReference>
<dbReference type="OrthoDB" id="312042at2759"/>
<name>G0QNE8_ICHMU</name>